<reference evidence="1" key="1">
    <citation type="submission" date="2023-04" db="EMBL/GenBank/DDBJ databases">
        <title>A chromosome-level genome assembly of the parasitoid wasp Eretmocerus hayati.</title>
        <authorList>
            <person name="Zhong Y."/>
            <person name="Liu S."/>
            <person name="Liu Y."/>
        </authorList>
    </citation>
    <scope>NUCLEOTIDE SEQUENCE</scope>
    <source>
        <strain evidence="1">ZJU_SS_LIU_2023</strain>
    </source>
</reference>
<protein>
    <submittedName>
        <fullName evidence="1">Uncharacterized protein</fullName>
    </submittedName>
</protein>
<evidence type="ECO:0000313" key="1">
    <source>
        <dbReference type="EMBL" id="KAJ8683865.1"/>
    </source>
</evidence>
<sequence length="315" mass="32339">MDLKLTFCCLVAVTASAYASDGFFFPDQISSNAQAQANSNAYSDNSGNSHATANSNAVSNSQNNRYPGFYKPTSHDFPVPPQDGGFHPVDGYPHPNRPENFDYNGGLPSYDPYPNSGHIVPSGQGIRPGYGGGNSQANANSKSETSNGSSLSNAVASSQSTDPNGASAAAAAAAASAGTSFVNGVPVATAAAAASAAVASQHGGSAASSSTSSAAGSHGSAFSGGPGGQPQYQRPQHLGREFPERPLPQYANSFGNNGPFYAEPQRPWQFRSGDQDDDDDDRSFSSDAGVIHAESSRARSLKFPFEGPSITISKA</sequence>
<keyword evidence="2" id="KW-1185">Reference proteome</keyword>
<proteinExistence type="predicted"/>
<dbReference type="Proteomes" id="UP001239111">
    <property type="component" value="Chromosome 1"/>
</dbReference>
<accession>A0ACC2PQ12</accession>
<dbReference type="EMBL" id="CM056741">
    <property type="protein sequence ID" value="KAJ8683865.1"/>
    <property type="molecule type" value="Genomic_DNA"/>
</dbReference>
<name>A0ACC2PQ12_9HYME</name>
<evidence type="ECO:0000313" key="2">
    <source>
        <dbReference type="Proteomes" id="UP001239111"/>
    </source>
</evidence>
<gene>
    <name evidence="1" type="ORF">QAD02_019657</name>
</gene>
<comment type="caution">
    <text evidence="1">The sequence shown here is derived from an EMBL/GenBank/DDBJ whole genome shotgun (WGS) entry which is preliminary data.</text>
</comment>
<organism evidence="1 2">
    <name type="scientific">Eretmocerus hayati</name>
    <dbReference type="NCBI Taxonomy" id="131215"/>
    <lineage>
        <taxon>Eukaryota</taxon>
        <taxon>Metazoa</taxon>
        <taxon>Ecdysozoa</taxon>
        <taxon>Arthropoda</taxon>
        <taxon>Hexapoda</taxon>
        <taxon>Insecta</taxon>
        <taxon>Pterygota</taxon>
        <taxon>Neoptera</taxon>
        <taxon>Endopterygota</taxon>
        <taxon>Hymenoptera</taxon>
        <taxon>Apocrita</taxon>
        <taxon>Proctotrupomorpha</taxon>
        <taxon>Chalcidoidea</taxon>
        <taxon>Aphelinidae</taxon>
        <taxon>Aphelininae</taxon>
        <taxon>Eretmocerus</taxon>
    </lineage>
</organism>